<accession>K3WX74</accession>
<reference evidence="2" key="2">
    <citation type="submission" date="2010-04" db="EMBL/GenBank/DDBJ databases">
        <authorList>
            <person name="Buell R."/>
            <person name="Hamilton J."/>
            <person name="Hostetler J."/>
        </authorList>
    </citation>
    <scope>NUCLEOTIDE SEQUENCE [LARGE SCALE GENOMIC DNA]</scope>
    <source>
        <strain evidence="2">DAOM:BR144</strain>
    </source>
</reference>
<organism evidence="1 2">
    <name type="scientific">Globisporangium ultimum (strain ATCC 200006 / CBS 805.95 / DAOM BR144)</name>
    <name type="common">Pythium ultimum</name>
    <dbReference type="NCBI Taxonomy" id="431595"/>
    <lineage>
        <taxon>Eukaryota</taxon>
        <taxon>Sar</taxon>
        <taxon>Stramenopiles</taxon>
        <taxon>Oomycota</taxon>
        <taxon>Peronosporomycetes</taxon>
        <taxon>Pythiales</taxon>
        <taxon>Pythiaceae</taxon>
        <taxon>Globisporangium</taxon>
    </lineage>
</organism>
<dbReference type="Proteomes" id="UP000019132">
    <property type="component" value="Unassembled WGS sequence"/>
</dbReference>
<dbReference type="InParanoid" id="K3WX74"/>
<proteinExistence type="predicted"/>
<name>K3WX74_GLOUD</name>
<dbReference type="HOGENOM" id="CLU_1550638_0_0_1"/>
<dbReference type="EnsemblProtists" id="PYU1_T009572">
    <property type="protein sequence ID" value="PYU1_T009572"/>
    <property type="gene ID" value="PYU1_G009554"/>
</dbReference>
<evidence type="ECO:0000313" key="1">
    <source>
        <dbReference type="EnsemblProtists" id="PYU1_T009572"/>
    </source>
</evidence>
<sequence length="173" mass="19813">MKSVARLRQILGAVCWDDVKAALERGQPYHVCSTTAKAWSKHYGSENQMVMRNVVKFDNGEIYIFELPHSLQHSTTMTILRRAIETESGGIMRNCVLTLEGASDILVDLSFGLEPRLKLPFQLPRGIPTPLDLRTLQVEIGHYQDWGTRVTHLDWKASLWWTFPGVEYTLRQD</sequence>
<dbReference type="VEuPathDB" id="FungiDB:PYU1_G009554"/>
<keyword evidence="2" id="KW-1185">Reference proteome</keyword>
<protein>
    <submittedName>
        <fullName evidence="1">Uncharacterized protein</fullName>
    </submittedName>
</protein>
<reference evidence="2" key="1">
    <citation type="journal article" date="2010" name="Genome Biol.">
        <title>Genome sequence of the necrotrophic plant pathogen Pythium ultimum reveals original pathogenicity mechanisms and effector repertoire.</title>
        <authorList>
            <person name="Levesque C.A."/>
            <person name="Brouwer H."/>
            <person name="Cano L."/>
            <person name="Hamilton J.P."/>
            <person name="Holt C."/>
            <person name="Huitema E."/>
            <person name="Raffaele S."/>
            <person name="Robideau G.P."/>
            <person name="Thines M."/>
            <person name="Win J."/>
            <person name="Zerillo M.M."/>
            <person name="Beakes G.W."/>
            <person name="Boore J.L."/>
            <person name="Busam D."/>
            <person name="Dumas B."/>
            <person name="Ferriera S."/>
            <person name="Fuerstenberg S.I."/>
            <person name="Gachon C.M."/>
            <person name="Gaulin E."/>
            <person name="Govers F."/>
            <person name="Grenville-Briggs L."/>
            <person name="Horner N."/>
            <person name="Hostetler J."/>
            <person name="Jiang R.H."/>
            <person name="Johnson J."/>
            <person name="Krajaejun T."/>
            <person name="Lin H."/>
            <person name="Meijer H.J."/>
            <person name="Moore B."/>
            <person name="Morris P."/>
            <person name="Phuntmart V."/>
            <person name="Puiu D."/>
            <person name="Shetty J."/>
            <person name="Stajich J.E."/>
            <person name="Tripathy S."/>
            <person name="Wawra S."/>
            <person name="van West P."/>
            <person name="Whitty B.R."/>
            <person name="Coutinho P.M."/>
            <person name="Henrissat B."/>
            <person name="Martin F."/>
            <person name="Thomas P.D."/>
            <person name="Tyler B.M."/>
            <person name="De Vries R.P."/>
            <person name="Kamoun S."/>
            <person name="Yandell M."/>
            <person name="Tisserat N."/>
            <person name="Buell C.R."/>
        </authorList>
    </citation>
    <scope>NUCLEOTIDE SEQUENCE</scope>
    <source>
        <strain evidence="2">DAOM:BR144</strain>
    </source>
</reference>
<reference evidence="1" key="3">
    <citation type="submission" date="2015-02" db="UniProtKB">
        <authorList>
            <consortium name="EnsemblProtists"/>
        </authorList>
    </citation>
    <scope>IDENTIFICATION</scope>
    <source>
        <strain evidence="1">DAOM BR144</strain>
    </source>
</reference>
<evidence type="ECO:0000313" key="2">
    <source>
        <dbReference type="Proteomes" id="UP000019132"/>
    </source>
</evidence>
<dbReference type="EMBL" id="GL376622">
    <property type="status" value="NOT_ANNOTATED_CDS"/>
    <property type="molecule type" value="Genomic_DNA"/>
</dbReference>
<dbReference type="AlphaFoldDB" id="K3WX74"/>